<organism evidence="1 2">
    <name type="scientific">Trametes sanguinea</name>
    <dbReference type="NCBI Taxonomy" id="158606"/>
    <lineage>
        <taxon>Eukaryota</taxon>
        <taxon>Fungi</taxon>
        <taxon>Dikarya</taxon>
        <taxon>Basidiomycota</taxon>
        <taxon>Agaricomycotina</taxon>
        <taxon>Agaricomycetes</taxon>
        <taxon>Polyporales</taxon>
        <taxon>Polyporaceae</taxon>
        <taxon>Trametes</taxon>
    </lineage>
</organism>
<evidence type="ECO:0000313" key="1">
    <source>
        <dbReference type="EMBL" id="KAJ2965624.1"/>
    </source>
</evidence>
<reference evidence="1" key="1">
    <citation type="submission" date="2022-08" db="EMBL/GenBank/DDBJ databases">
        <title>Genome Sequence of Pycnoporus sanguineus.</title>
        <authorList>
            <person name="Buettner E."/>
        </authorList>
    </citation>
    <scope>NUCLEOTIDE SEQUENCE</scope>
    <source>
        <strain evidence="1">CG-C14</strain>
    </source>
</reference>
<protein>
    <submittedName>
        <fullName evidence="1">Uncharacterized protein</fullName>
    </submittedName>
</protein>
<dbReference type="EMBL" id="JANSHE010006941">
    <property type="protein sequence ID" value="KAJ2965624.1"/>
    <property type="molecule type" value="Genomic_DNA"/>
</dbReference>
<proteinExistence type="predicted"/>
<gene>
    <name evidence="1" type="ORF">NUW54_g14057</name>
</gene>
<sequence>MCRICRRVRLHNVARIGVCSSSTDTPRADHGSAECTGQLLSFVVDAWKADVASTVDRPARTPLAPMTSPVVATSWTPSSVRVRCAGTSYTYKLTNTTDSNGSNCSNACQSRRPSSRRPQRRASNELLLRRPAQRHRELVHRWQASVELPALGFAQNDMPLRRTERTVFARKPARTAGVDSRL</sequence>
<accession>A0ACC1MFK9</accession>
<evidence type="ECO:0000313" key="2">
    <source>
        <dbReference type="Proteomes" id="UP001144978"/>
    </source>
</evidence>
<keyword evidence="2" id="KW-1185">Reference proteome</keyword>
<dbReference type="Proteomes" id="UP001144978">
    <property type="component" value="Unassembled WGS sequence"/>
</dbReference>
<comment type="caution">
    <text evidence="1">The sequence shown here is derived from an EMBL/GenBank/DDBJ whole genome shotgun (WGS) entry which is preliminary data.</text>
</comment>
<name>A0ACC1MFK9_9APHY</name>